<evidence type="ECO:0000256" key="6">
    <source>
        <dbReference type="ARBA" id="ARBA00022692"/>
    </source>
</evidence>
<comment type="caution">
    <text evidence="14">The sequence shown here is derived from an EMBL/GenBank/DDBJ whole genome shotgun (WGS) entry which is preliminary data.</text>
</comment>
<dbReference type="PANTHER" id="PTHR30386:SF27">
    <property type="entry name" value="MEMBRANE FUSION PROTEIN (MFP) FAMILY PROTEIN"/>
    <property type="match status" value="1"/>
</dbReference>
<evidence type="ECO:0000256" key="2">
    <source>
        <dbReference type="ARBA" id="ARBA00009477"/>
    </source>
</evidence>
<proteinExistence type="inferred from homology"/>
<dbReference type="PRINTS" id="PR01490">
    <property type="entry name" value="RTXTOXIND"/>
</dbReference>
<dbReference type="InterPro" id="IPR058781">
    <property type="entry name" value="HH_AprE-like"/>
</dbReference>
<evidence type="ECO:0000256" key="10">
    <source>
        <dbReference type="SAM" id="Coils"/>
    </source>
</evidence>
<keyword evidence="10" id="KW-0175">Coiled coil</keyword>
<dbReference type="EMBL" id="PTIT01000047">
    <property type="protein sequence ID" value="PPK49865.1"/>
    <property type="molecule type" value="Genomic_DNA"/>
</dbReference>
<dbReference type="PANTHER" id="PTHR30386">
    <property type="entry name" value="MEMBRANE FUSION SUBUNIT OF EMRAB-TOLC MULTIDRUG EFFLUX PUMP"/>
    <property type="match status" value="1"/>
</dbReference>
<dbReference type="AlphaFoldDB" id="A0A2S6G2G1"/>
<keyword evidence="8 9" id="KW-0472">Membrane</keyword>
<dbReference type="GO" id="GO:0005886">
    <property type="term" value="C:plasma membrane"/>
    <property type="evidence" value="ECO:0007669"/>
    <property type="project" value="UniProtKB-SubCell"/>
</dbReference>
<feature type="coiled-coil region" evidence="10">
    <location>
        <begin position="230"/>
        <end position="300"/>
    </location>
</feature>
<dbReference type="InterPro" id="IPR058982">
    <property type="entry name" value="Beta-barrel_AprE"/>
</dbReference>
<dbReference type="InterPro" id="IPR006144">
    <property type="entry name" value="Secretion_HlyD_CS"/>
</dbReference>
<keyword evidence="6 9" id="KW-0812">Transmembrane</keyword>
<evidence type="ECO:0000256" key="3">
    <source>
        <dbReference type="ARBA" id="ARBA00022448"/>
    </source>
</evidence>
<keyword evidence="5 9" id="KW-0997">Cell inner membrane</keyword>
<evidence type="ECO:0000256" key="4">
    <source>
        <dbReference type="ARBA" id="ARBA00022475"/>
    </source>
</evidence>
<evidence type="ECO:0000256" key="5">
    <source>
        <dbReference type="ARBA" id="ARBA00022519"/>
    </source>
</evidence>
<dbReference type="Gene3D" id="2.40.30.170">
    <property type="match status" value="1"/>
</dbReference>
<evidence type="ECO:0000256" key="7">
    <source>
        <dbReference type="ARBA" id="ARBA00022989"/>
    </source>
</evidence>
<evidence type="ECO:0000259" key="11">
    <source>
        <dbReference type="Pfam" id="PF25994"/>
    </source>
</evidence>
<dbReference type="Pfam" id="PF25994">
    <property type="entry name" value="HH_AprE"/>
    <property type="match status" value="1"/>
</dbReference>
<dbReference type="InterPro" id="IPR010129">
    <property type="entry name" value="T1SS_HlyD"/>
</dbReference>
<dbReference type="Proteomes" id="UP000239648">
    <property type="component" value="Unassembled WGS sequence"/>
</dbReference>
<evidence type="ECO:0000256" key="8">
    <source>
        <dbReference type="ARBA" id="ARBA00023136"/>
    </source>
</evidence>
<evidence type="ECO:0000313" key="16">
    <source>
        <dbReference type="Proteomes" id="UP000239648"/>
    </source>
</evidence>
<keyword evidence="4 9" id="KW-1003">Cell membrane</keyword>
<protein>
    <recommendedName>
        <fullName evidence="9">Membrane fusion protein (MFP) family protein</fullName>
    </recommendedName>
</protein>
<feature type="domain" description="AprE-like beta-barrel" evidence="12">
    <location>
        <begin position="342"/>
        <end position="431"/>
    </location>
</feature>
<evidence type="ECO:0000259" key="12">
    <source>
        <dbReference type="Pfam" id="PF26002"/>
    </source>
</evidence>
<feature type="transmembrane region" description="Helical" evidence="9">
    <location>
        <begin position="42"/>
        <end position="59"/>
    </location>
</feature>
<dbReference type="NCBIfam" id="TIGR01843">
    <property type="entry name" value="type_I_hlyD"/>
    <property type="match status" value="1"/>
</dbReference>
<dbReference type="GO" id="GO:0009306">
    <property type="term" value="P:protein secretion"/>
    <property type="evidence" value="ECO:0007669"/>
    <property type="project" value="InterPro"/>
</dbReference>
<dbReference type="Gene3D" id="2.40.50.100">
    <property type="match status" value="1"/>
</dbReference>
<dbReference type="Proteomes" id="UP000239446">
    <property type="component" value="Unassembled WGS sequence"/>
</dbReference>
<dbReference type="InterPro" id="IPR050739">
    <property type="entry name" value="MFP"/>
</dbReference>
<evidence type="ECO:0000256" key="9">
    <source>
        <dbReference type="RuleBase" id="RU365093"/>
    </source>
</evidence>
<keyword evidence="3 9" id="KW-0813">Transport</keyword>
<comment type="subcellular location">
    <subcellularLocation>
        <location evidence="1 9">Cell inner membrane</location>
        <topology evidence="1 9">Single-pass membrane protein</topology>
    </subcellularLocation>
</comment>
<dbReference type="RefSeq" id="WP_104417555.1">
    <property type="nucleotide sequence ID" value="NZ_PTIT01000047.1"/>
</dbReference>
<sequence length="454" mass="50524">MRKWVGSVLNKRQERRAAKAEMDFLPAALAIQSKPPSPAGRVFAWTIVIMVTTALVWFANARIDVVAVAHGKIIPGDRIKVVQPYQKGVVKDLLVENGDSVKIGQPLIILDSVITESDVQSIQQRIASTSAAIERYRSFIARVQSPDALRADIFPVNSTESLQASLLEAELQNFRSNIGMLQRTLVARKAELEGVRADIERLNTIIPFTEERASAVKTMLGKDLASRQDYLTLEEQRINQRQELAKQQARVGEIQATIEEIEQRIIVFKSDAEQKALRELDRLTQEYATLTEELQKAAALNEKQVIKSPVNGVVQELAIHTVGGIVTAAQPLMKIVPQGTRLEVEAMLANKDIGFVFRGQPAEIKVSAFPFTEYGVIHADVVGLSDAAIPDEKAGWLFKMRLEMERETIGVNGKDVRLRPGMEVIAEVKTGTRSMMDYFLSPIMKSVDESLQER</sequence>
<evidence type="ECO:0000313" key="15">
    <source>
        <dbReference type="Proteomes" id="UP000239446"/>
    </source>
</evidence>
<keyword evidence="16" id="KW-1185">Reference proteome</keyword>
<reference evidence="13 16" key="1">
    <citation type="submission" date="2018-02" db="EMBL/GenBank/DDBJ databases">
        <title>Deep subsurface shale carbon reservoir microbial communities from Ohio and West Virginia, USA.</title>
        <authorList>
            <person name="Wrighton K."/>
        </authorList>
    </citation>
    <scope>NUCLEOTIDE SEQUENCE [LARGE SCALE GENOMIC DNA]</scope>
    <source>
        <strain evidence="13 16">UTICA-S1B6</strain>
    </source>
</reference>
<evidence type="ECO:0000313" key="13">
    <source>
        <dbReference type="EMBL" id="PPK49865.1"/>
    </source>
</evidence>
<name>A0A2S6G2G1_9GAMM</name>
<dbReference type="Pfam" id="PF26002">
    <property type="entry name" value="Beta-barrel_AprE"/>
    <property type="match status" value="1"/>
</dbReference>
<keyword evidence="7 9" id="KW-1133">Transmembrane helix</keyword>
<feature type="domain" description="AprE-like long alpha-helical hairpin" evidence="11">
    <location>
        <begin position="120"/>
        <end position="298"/>
    </location>
</feature>
<dbReference type="PROSITE" id="PS00543">
    <property type="entry name" value="HLYD_FAMILY"/>
    <property type="match status" value="1"/>
</dbReference>
<evidence type="ECO:0000313" key="14">
    <source>
        <dbReference type="EMBL" id="PPK51301.1"/>
    </source>
</evidence>
<reference evidence="14 15" key="2">
    <citation type="submission" date="2018-02" db="EMBL/GenBank/DDBJ databases">
        <title>Subsurface microbial communities from deep shales in Ohio and West Virginia, USA.</title>
        <authorList>
            <person name="Wrighton K."/>
        </authorList>
    </citation>
    <scope>NUCLEOTIDE SEQUENCE [LARGE SCALE GENOMIC DNA]</scope>
    <source>
        <strain evidence="14 15">UTICA-S1B9</strain>
    </source>
</reference>
<accession>A0A2S6G2G1</accession>
<dbReference type="OrthoDB" id="9775513at2"/>
<organism evidence="14 15">
    <name type="scientific">Marinobacter persicus</name>
    <dbReference type="NCBI Taxonomy" id="930118"/>
    <lineage>
        <taxon>Bacteria</taxon>
        <taxon>Pseudomonadati</taxon>
        <taxon>Pseudomonadota</taxon>
        <taxon>Gammaproteobacteria</taxon>
        <taxon>Pseudomonadales</taxon>
        <taxon>Marinobacteraceae</taxon>
        <taxon>Marinobacter</taxon>
    </lineage>
</organism>
<evidence type="ECO:0000256" key="1">
    <source>
        <dbReference type="ARBA" id="ARBA00004377"/>
    </source>
</evidence>
<dbReference type="EMBL" id="PTIU01000048">
    <property type="protein sequence ID" value="PPK51301.1"/>
    <property type="molecule type" value="Genomic_DNA"/>
</dbReference>
<gene>
    <name evidence="14" type="ORF">B0H24_104812</name>
    <name evidence="13" type="ORF">BY455_14712</name>
</gene>
<comment type="similarity">
    <text evidence="2 9">Belongs to the membrane fusion protein (MFP) (TC 8.A.1) family.</text>
</comment>